<name>A0ABZ2YG33_9BACT</name>
<gene>
    <name evidence="3" type="ORF">WJU16_12590</name>
</gene>
<evidence type="ECO:0000313" key="4">
    <source>
        <dbReference type="Proteomes" id="UP001485459"/>
    </source>
</evidence>
<dbReference type="Pfam" id="PF22640">
    <property type="entry name" value="ManC_GMP_beta-helix"/>
    <property type="match status" value="1"/>
</dbReference>
<dbReference type="InterPro" id="IPR051161">
    <property type="entry name" value="Mannose-6P_isomerase_type2"/>
</dbReference>
<reference evidence="4" key="1">
    <citation type="submission" date="2024-03" db="EMBL/GenBank/DDBJ databases">
        <title>Chitinophaga horti sp. nov., isolated from garden soil.</title>
        <authorList>
            <person name="Lee D.S."/>
            <person name="Han D.M."/>
            <person name="Baek J.H."/>
            <person name="Choi D.G."/>
            <person name="Jeon J.H."/>
            <person name="Jeon C.O."/>
        </authorList>
    </citation>
    <scope>NUCLEOTIDE SEQUENCE [LARGE SCALE GENOMIC DNA]</scope>
    <source>
        <strain evidence="4">GPA1</strain>
    </source>
</reference>
<evidence type="ECO:0000313" key="3">
    <source>
        <dbReference type="EMBL" id="WZN38841.1"/>
    </source>
</evidence>
<dbReference type="PANTHER" id="PTHR46390:SF1">
    <property type="entry name" value="MANNOSE-1-PHOSPHATE GUANYLYLTRANSFERASE"/>
    <property type="match status" value="1"/>
</dbReference>
<dbReference type="InterPro" id="IPR049577">
    <property type="entry name" value="GMPP_N"/>
</dbReference>
<organism evidence="3 4">
    <name type="scientific">Chitinophaga pollutisoli</name>
    <dbReference type="NCBI Taxonomy" id="3133966"/>
    <lineage>
        <taxon>Bacteria</taxon>
        <taxon>Pseudomonadati</taxon>
        <taxon>Bacteroidota</taxon>
        <taxon>Chitinophagia</taxon>
        <taxon>Chitinophagales</taxon>
        <taxon>Chitinophagaceae</taxon>
        <taxon>Chitinophaga</taxon>
    </lineage>
</organism>
<dbReference type="SUPFAM" id="SSF53448">
    <property type="entry name" value="Nucleotide-diphospho-sugar transferases"/>
    <property type="match status" value="1"/>
</dbReference>
<feature type="domain" description="MannoseP isomerase/GMP-like beta-helix" evidence="2">
    <location>
        <begin position="284"/>
        <end position="334"/>
    </location>
</feature>
<dbReference type="PANTHER" id="PTHR46390">
    <property type="entry name" value="MANNOSE-1-PHOSPHATE GUANYLYLTRANSFERASE"/>
    <property type="match status" value="1"/>
</dbReference>
<dbReference type="InterPro" id="IPR005835">
    <property type="entry name" value="NTP_transferase_dom"/>
</dbReference>
<dbReference type="CDD" id="cd02509">
    <property type="entry name" value="GDP-M1P_Guanylyltransferase"/>
    <property type="match status" value="1"/>
</dbReference>
<dbReference type="Gene3D" id="3.90.550.10">
    <property type="entry name" value="Spore Coat Polysaccharide Biosynthesis Protein SpsA, Chain A"/>
    <property type="match status" value="1"/>
</dbReference>
<proteinExistence type="predicted"/>
<dbReference type="SUPFAM" id="SSF159283">
    <property type="entry name" value="Guanosine diphospho-D-mannose pyrophosphorylase/mannose-6-phosphate isomerase linker domain"/>
    <property type="match status" value="1"/>
</dbReference>
<evidence type="ECO:0000259" key="1">
    <source>
        <dbReference type="Pfam" id="PF00483"/>
    </source>
</evidence>
<dbReference type="Pfam" id="PF00483">
    <property type="entry name" value="NTP_transferase"/>
    <property type="match status" value="1"/>
</dbReference>
<sequence>MHKPDNTRMQHVILCGGSGTRLWPLSNRQTPKQLLPLFEDKSLLQLTYLRNRPACKGVLAIAGAAQAELIASQLIDEGAQVRCIAEPVGRNTAAAIAIAAFVSAPADILLITPSDHLIGTPDRYAAALDEAKRLAEADFVVTFGLKPTYPETGFGYIHHQGNEVLRFVEKPDAATASFMLDNGDYLWNSGIFCARASVFLDELLQHSPAIYHAASRAAAELVRTGSISREAMIAIPSDSIDYAVMEKSDRVKVVPSDMEWSDVGSYEALTQALTQQFQYSNDQAVFIDSDPGNSTVIGKNKLVALVGVDNMVVVDTPGALLIMQKGKGQVIKQLHNWVAENRPELL</sequence>
<dbReference type="InterPro" id="IPR054566">
    <property type="entry name" value="ManC/GMP-like_b-helix"/>
</dbReference>
<feature type="domain" description="Nucleotidyl transferase" evidence="1">
    <location>
        <begin position="12"/>
        <end position="274"/>
    </location>
</feature>
<keyword evidence="4" id="KW-1185">Reference proteome</keyword>
<evidence type="ECO:0000259" key="2">
    <source>
        <dbReference type="Pfam" id="PF22640"/>
    </source>
</evidence>
<accession>A0ABZ2YG33</accession>
<dbReference type="InterPro" id="IPR029044">
    <property type="entry name" value="Nucleotide-diphossugar_trans"/>
</dbReference>
<dbReference type="RefSeq" id="WP_341833854.1">
    <property type="nucleotide sequence ID" value="NZ_CP149822.1"/>
</dbReference>
<dbReference type="EMBL" id="CP149822">
    <property type="protein sequence ID" value="WZN38841.1"/>
    <property type="molecule type" value="Genomic_DNA"/>
</dbReference>
<protein>
    <submittedName>
        <fullName evidence="3">Sugar phosphate nucleotidyltransferase</fullName>
    </submittedName>
</protein>
<dbReference type="Proteomes" id="UP001485459">
    <property type="component" value="Chromosome"/>
</dbReference>